<dbReference type="AlphaFoldDB" id="A0A395M081"/>
<proteinExistence type="predicted"/>
<dbReference type="PANTHER" id="PTHR35271">
    <property type="entry name" value="ABC TRANSPORTER, SUBSTRATE-BINDING LIPOPROTEIN-RELATED"/>
    <property type="match status" value="1"/>
</dbReference>
<accession>A0A395M081</accession>
<dbReference type="Proteomes" id="UP000266389">
    <property type="component" value="Unassembled WGS sequence"/>
</dbReference>
<dbReference type="Pfam" id="PF04392">
    <property type="entry name" value="ABC_sub_bind"/>
    <property type="match status" value="1"/>
</dbReference>
<dbReference type="Gene3D" id="3.40.50.2300">
    <property type="match status" value="1"/>
</dbReference>
<dbReference type="InterPro" id="IPR007487">
    <property type="entry name" value="ABC_transpt-TYRBP-like"/>
</dbReference>
<protein>
    <recommendedName>
        <fullName evidence="3">ABC transporter substrate-binding protein</fullName>
    </recommendedName>
</protein>
<evidence type="ECO:0000313" key="2">
    <source>
        <dbReference type="Proteomes" id="UP000266389"/>
    </source>
</evidence>
<organism evidence="1 2">
    <name type="scientific">Candidatus Thermochlorobacter aerophilus</name>
    <dbReference type="NCBI Taxonomy" id="1868324"/>
    <lineage>
        <taxon>Bacteria</taxon>
        <taxon>Pseudomonadati</taxon>
        <taxon>Chlorobiota</taxon>
        <taxon>Chlorobiia</taxon>
        <taxon>Chlorobiales</taxon>
        <taxon>Candidatus Thermochlorobacteriaceae</taxon>
        <taxon>Candidatus Thermochlorobacter</taxon>
    </lineage>
</organism>
<dbReference type="InterPro" id="IPR028082">
    <property type="entry name" value="Peripla_BP_I"/>
</dbReference>
<dbReference type="PANTHER" id="PTHR35271:SF1">
    <property type="entry name" value="ABC TRANSPORTER, SUBSTRATE-BINDING LIPOPROTEIN"/>
    <property type="match status" value="1"/>
</dbReference>
<reference evidence="1 2" key="1">
    <citation type="journal article" date="2011" name="ISME J.">
        <title>Community ecology of hot spring cyanobacterial mats: predominant populations and their functional potential.</title>
        <authorList>
            <person name="Klatt C.G."/>
            <person name="Wood J.M."/>
            <person name="Rusch D.B."/>
            <person name="Bateson M.M."/>
            <person name="Hamamura N."/>
            <person name="Heidelberg J.F."/>
            <person name="Grossman A.R."/>
            <person name="Bhaya D."/>
            <person name="Cohan F.M."/>
            <person name="Kuhl M."/>
            <person name="Bryant D.A."/>
            <person name="Ward D.M."/>
        </authorList>
    </citation>
    <scope>NUCLEOTIDE SEQUENCE [LARGE SCALE GENOMIC DNA]</scope>
    <source>
        <strain evidence="1">OS</strain>
    </source>
</reference>
<sequence>MVSSSDFKLDMTVCRFLFVLMACVMLGASCAPKSSLPKVGYAQMFVDATLDKAKQGFFDALKEGGFENGKNIQVIERNAQGDNATLNQTIEYFISEKVALIATNPTVATIAAVQRTKEIPICMMVAPRPD</sequence>
<comment type="caution">
    <text evidence="1">The sequence shown here is derived from an EMBL/GenBank/DDBJ whole genome shotgun (WGS) entry which is preliminary data.</text>
</comment>
<evidence type="ECO:0000313" key="1">
    <source>
        <dbReference type="EMBL" id="RFM24091.1"/>
    </source>
</evidence>
<name>A0A395M081_9BACT</name>
<gene>
    <name evidence="1" type="ORF">D0433_07615</name>
</gene>
<dbReference type="SUPFAM" id="SSF53822">
    <property type="entry name" value="Periplasmic binding protein-like I"/>
    <property type="match status" value="1"/>
</dbReference>
<feature type="non-terminal residue" evidence="1">
    <location>
        <position position="130"/>
    </location>
</feature>
<evidence type="ECO:0008006" key="3">
    <source>
        <dbReference type="Google" id="ProtNLM"/>
    </source>
</evidence>
<dbReference type="EMBL" id="PHFL01000048">
    <property type="protein sequence ID" value="RFM24091.1"/>
    <property type="molecule type" value="Genomic_DNA"/>
</dbReference>